<dbReference type="KEGG" id="jme:EEW87_17680"/>
<evidence type="ECO:0000313" key="2">
    <source>
        <dbReference type="EMBL" id="QGX08836.1"/>
    </source>
</evidence>
<dbReference type="RefSeq" id="WP_123093655.1">
    <property type="nucleotide sequence ID" value="NZ_CP046475.1"/>
</dbReference>
<dbReference type="Pfam" id="PF00899">
    <property type="entry name" value="ThiF"/>
    <property type="match status" value="1"/>
</dbReference>
<name>A0A650GEZ6_9MICO</name>
<evidence type="ECO:0000259" key="1">
    <source>
        <dbReference type="Pfam" id="PF00899"/>
    </source>
</evidence>
<evidence type="ECO:0000313" key="3">
    <source>
        <dbReference type="Proteomes" id="UP000271708"/>
    </source>
</evidence>
<dbReference type="Proteomes" id="UP000271708">
    <property type="component" value="Plasmid unnamed"/>
</dbReference>
<dbReference type="SUPFAM" id="SSF69572">
    <property type="entry name" value="Activating enzymes of the ubiquitin-like proteins"/>
    <property type="match status" value="1"/>
</dbReference>
<dbReference type="GeneID" id="59163562"/>
<gene>
    <name evidence="2" type="ORF">EEW87_17680</name>
</gene>
<sequence>MSDLIVPPAHERGADYSRTLRLAAANAAHDEIALKSRLEGSVVRVSADPTAPAALITLQVLVANLRRLPVQLHLDPRGGDKEIPSRWLSDLEQLAAGIDPERPLVVTSRVGDGVHVHVGTSSTTALASGVADGHGTRIRPRGTGFSTLAAAGTGLGGVLTASLLTAEVFKVVVGVLPNRRGDLRPIDFCPVTLDAPQREVALLGTLHDTTLVGCGAIGTAIALILRELTADGTLTVVDPQIFETPNVTTYSLGDLDDAASQVRKVDLIERELRTMDVSPHEGFARDYIDAIENGQFTMPQIVLGALDSIEARHDIAAIHAQHVLDGSTGGPAGTMLSLSEATWAGPCLRCYFPARTSEAPTTDELLAQRTGLSLARISRGQDPLTPQELDELGQLSEKDRAILETQVGKAVCGLGKALGLVGQADDFNPSAAFVAQQAAALVVGSLIRGGLGAQARSVQYDALFGPRDEMTMARSPQPDCRCQTQRSLHEQVRSYRGAQ</sequence>
<dbReference type="EMBL" id="CP046475">
    <property type="protein sequence ID" value="QGX08836.1"/>
    <property type="molecule type" value="Genomic_DNA"/>
</dbReference>
<organism evidence="2 3">
    <name type="scientific">Janibacter melonis</name>
    <dbReference type="NCBI Taxonomy" id="262209"/>
    <lineage>
        <taxon>Bacteria</taxon>
        <taxon>Bacillati</taxon>
        <taxon>Actinomycetota</taxon>
        <taxon>Actinomycetes</taxon>
        <taxon>Micrococcales</taxon>
        <taxon>Intrasporangiaceae</taxon>
        <taxon>Janibacter</taxon>
    </lineage>
</organism>
<feature type="domain" description="THIF-type NAD/FAD binding fold" evidence="1">
    <location>
        <begin position="210"/>
        <end position="482"/>
    </location>
</feature>
<dbReference type="InterPro" id="IPR000594">
    <property type="entry name" value="ThiF_NAD_FAD-bd"/>
</dbReference>
<geneLocation type="plasmid" evidence="2">
    <name>unnamed</name>
</geneLocation>
<proteinExistence type="predicted"/>
<dbReference type="AlphaFoldDB" id="A0A650GEZ6"/>
<dbReference type="GO" id="GO:0008641">
    <property type="term" value="F:ubiquitin-like modifier activating enzyme activity"/>
    <property type="evidence" value="ECO:0007669"/>
    <property type="project" value="InterPro"/>
</dbReference>
<accession>A0A650GEZ6</accession>
<dbReference type="Gene3D" id="3.40.50.720">
    <property type="entry name" value="NAD(P)-binding Rossmann-like Domain"/>
    <property type="match status" value="1"/>
</dbReference>
<dbReference type="InterPro" id="IPR035985">
    <property type="entry name" value="Ubiquitin-activating_enz"/>
</dbReference>
<reference evidence="2 3" key="1">
    <citation type="submission" date="2019-11" db="EMBL/GenBank/DDBJ databases">
        <title>Complete Genome Sequence of Janibacter melonis M714.</title>
        <authorList>
            <person name="Zhao Q."/>
        </authorList>
    </citation>
    <scope>NUCLEOTIDE SEQUENCE [LARGE SCALE GENOMIC DNA]</scope>
    <source>
        <strain evidence="2 3">M714</strain>
        <plasmid evidence="2 3">unnamed</plasmid>
    </source>
</reference>
<keyword evidence="2" id="KW-0614">Plasmid</keyword>
<protein>
    <recommendedName>
        <fullName evidence="1">THIF-type NAD/FAD binding fold domain-containing protein</fullName>
    </recommendedName>
</protein>